<protein>
    <submittedName>
        <fullName evidence="1">Uncharacterized protein</fullName>
    </submittedName>
</protein>
<gene>
    <name evidence="1" type="ORF">MUN79_08945</name>
</gene>
<dbReference type="KEGG" id="hcu:MUN79_08945"/>
<dbReference type="EMBL" id="CP095046">
    <property type="protein sequence ID" value="UOQ73999.1"/>
    <property type="molecule type" value="Genomic_DNA"/>
</dbReference>
<dbReference type="RefSeq" id="WP_244677343.1">
    <property type="nucleotide sequence ID" value="NZ_CP095046.1"/>
</dbReference>
<reference evidence="1" key="1">
    <citation type="submission" date="2022-04" db="EMBL/GenBank/DDBJ databases">
        <title>Hymenobacter sp. isolated from the air.</title>
        <authorList>
            <person name="Won M."/>
            <person name="Lee C.-M."/>
            <person name="Woen H.-Y."/>
            <person name="Kwon S.-W."/>
        </authorList>
    </citation>
    <scope>NUCLEOTIDE SEQUENCE</scope>
    <source>
        <strain evidence="1">5116S-3</strain>
    </source>
</reference>
<accession>A0A8T9QEM2</accession>
<dbReference type="AlphaFoldDB" id="A0A8T9QEM2"/>
<keyword evidence="2" id="KW-1185">Reference proteome</keyword>
<name>A0A8T9QEM2_9BACT</name>
<evidence type="ECO:0000313" key="1">
    <source>
        <dbReference type="EMBL" id="UOQ73999.1"/>
    </source>
</evidence>
<evidence type="ECO:0000313" key="2">
    <source>
        <dbReference type="Proteomes" id="UP000831796"/>
    </source>
</evidence>
<sequence length="57" mass="6109">MKNLDTTAKFDFKKTTITVFSKQPSTQANFLLSDDGETSSLPCATVILTGIFTGSSC</sequence>
<organism evidence="1 2">
    <name type="scientific">Hymenobacter cellulosilyticus</name>
    <dbReference type="NCBI Taxonomy" id="2932248"/>
    <lineage>
        <taxon>Bacteria</taxon>
        <taxon>Pseudomonadati</taxon>
        <taxon>Bacteroidota</taxon>
        <taxon>Cytophagia</taxon>
        <taxon>Cytophagales</taxon>
        <taxon>Hymenobacteraceae</taxon>
        <taxon>Hymenobacter</taxon>
    </lineage>
</organism>
<dbReference type="Proteomes" id="UP000831796">
    <property type="component" value="Chromosome"/>
</dbReference>
<proteinExistence type="predicted"/>